<comment type="caution">
    <text evidence="1">The sequence shown here is derived from an EMBL/GenBank/DDBJ whole genome shotgun (WGS) entry which is preliminary data.</text>
</comment>
<evidence type="ECO:0000313" key="2">
    <source>
        <dbReference type="Proteomes" id="UP000815325"/>
    </source>
</evidence>
<proteinExistence type="predicted"/>
<protein>
    <recommendedName>
        <fullName evidence="3">Zn(2)-C6 fungal-type domain-containing protein</fullName>
    </recommendedName>
</protein>
<name>A0ABQ7GX78_DUNSA</name>
<sequence>MLVRFECTNAEKPCQLCQAAGIECTSTEVLRNYASNAMLPCLLELSAQVLRLLFIPNHLLYIRLSTLISGSVQLMEKFPVLEVGKKRKIA</sequence>
<reference evidence="1" key="1">
    <citation type="submission" date="2017-08" db="EMBL/GenBank/DDBJ databases">
        <authorList>
            <person name="Polle J.E."/>
            <person name="Barry K."/>
            <person name="Cushman J."/>
            <person name="Schmutz J."/>
            <person name="Tran D."/>
            <person name="Hathwaick L.T."/>
            <person name="Yim W.C."/>
            <person name="Jenkins J."/>
            <person name="Mckie-Krisberg Z.M."/>
            <person name="Prochnik S."/>
            <person name="Lindquist E."/>
            <person name="Dockter R.B."/>
            <person name="Adam C."/>
            <person name="Molina H."/>
            <person name="Bunkerborg J."/>
            <person name="Jin E."/>
            <person name="Buchheim M."/>
            <person name="Magnuson J."/>
        </authorList>
    </citation>
    <scope>NUCLEOTIDE SEQUENCE</scope>
    <source>
        <strain evidence="1">CCAP 19/18</strain>
    </source>
</reference>
<keyword evidence="2" id="KW-1185">Reference proteome</keyword>
<organism evidence="1 2">
    <name type="scientific">Dunaliella salina</name>
    <name type="common">Green alga</name>
    <name type="synonym">Protococcus salinus</name>
    <dbReference type="NCBI Taxonomy" id="3046"/>
    <lineage>
        <taxon>Eukaryota</taxon>
        <taxon>Viridiplantae</taxon>
        <taxon>Chlorophyta</taxon>
        <taxon>core chlorophytes</taxon>
        <taxon>Chlorophyceae</taxon>
        <taxon>CS clade</taxon>
        <taxon>Chlamydomonadales</taxon>
        <taxon>Dunaliellaceae</taxon>
        <taxon>Dunaliella</taxon>
    </lineage>
</organism>
<gene>
    <name evidence="1" type="ORF">DUNSADRAFT_1349</name>
</gene>
<accession>A0ABQ7GX78</accession>
<evidence type="ECO:0000313" key="1">
    <source>
        <dbReference type="EMBL" id="KAF5839213.1"/>
    </source>
</evidence>
<dbReference type="Proteomes" id="UP000815325">
    <property type="component" value="Unassembled WGS sequence"/>
</dbReference>
<evidence type="ECO:0008006" key="3">
    <source>
        <dbReference type="Google" id="ProtNLM"/>
    </source>
</evidence>
<dbReference type="EMBL" id="MU069551">
    <property type="protein sequence ID" value="KAF5839213.1"/>
    <property type="molecule type" value="Genomic_DNA"/>
</dbReference>